<dbReference type="Pfam" id="PF20143">
    <property type="entry name" value="NAD_kinase_C"/>
    <property type="match status" value="1"/>
</dbReference>
<dbReference type="PIRSF" id="PIRSF016907">
    <property type="entry name" value="Kin_ATP-NAD"/>
    <property type="match status" value="1"/>
</dbReference>
<keyword evidence="1" id="KW-0808">Transferase</keyword>
<evidence type="ECO:0000313" key="1">
    <source>
        <dbReference type="EMBL" id="MCC2616753.1"/>
    </source>
</evidence>
<dbReference type="GO" id="GO:0016301">
    <property type="term" value="F:kinase activity"/>
    <property type="evidence" value="ECO:0007669"/>
    <property type="project" value="UniProtKB-KW"/>
</dbReference>
<dbReference type="InterPro" id="IPR002504">
    <property type="entry name" value="NADK"/>
</dbReference>
<dbReference type="SUPFAM" id="SSF111331">
    <property type="entry name" value="NAD kinase/diacylglycerol kinase-like"/>
    <property type="match status" value="1"/>
</dbReference>
<dbReference type="InterPro" id="IPR017438">
    <property type="entry name" value="ATP-NAD_kinase_N"/>
</dbReference>
<dbReference type="Proteomes" id="UP001520878">
    <property type="component" value="Unassembled WGS sequence"/>
</dbReference>
<evidence type="ECO:0000313" key="2">
    <source>
        <dbReference type="Proteomes" id="UP001520878"/>
    </source>
</evidence>
<protein>
    <submittedName>
        <fullName evidence="1">ATP-NAD kinase family protein</fullName>
    </submittedName>
</protein>
<dbReference type="InterPro" id="IPR016064">
    <property type="entry name" value="NAD/diacylglycerol_kinase_sf"/>
</dbReference>
<dbReference type="EMBL" id="JAJEWP010000002">
    <property type="protein sequence ID" value="MCC2616753.1"/>
    <property type="molecule type" value="Genomic_DNA"/>
</dbReference>
<dbReference type="InterPro" id="IPR011386">
    <property type="entry name" value="Put_ATP-NAD_kin"/>
</dbReference>
<keyword evidence="1" id="KW-0418">Kinase</keyword>
<keyword evidence="2" id="KW-1185">Reference proteome</keyword>
<name>A0ABS8G8B3_9ALTE</name>
<organism evidence="1 2">
    <name type="scientific">Fluctibacter halophilus</name>
    <dbReference type="NCBI Taxonomy" id="226011"/>
    <lineage>
        <taxon>Bacteria</taxon>
        <taxon>Pseudomonadati</taxon>
        <taxon>Pseudomonadota</taxon>
        <taxon>Gammaproteobacteria</taxon>
        <taxon>Alteromonadales</taxon>
        <taxon>Alteromonadaceae</taxon>
        <taxon>Fluctibacter</taxon>
    </lineage>
</organism>
<dbReference type="PANTHER" id="PTHR40697">
    <property type="entry name" value="ACETOIN CATABOLISM PROTEIN X"/>
    <property type="match status" value="1"/>
</dbReference>
<dbReference type="InterPro" id="IPR039065">
    <property type="entry name" value="AcoX-like"/>
</dbReference>
<sequence length="378" mass="40410">MRRFKLGLVVNPYSGIGGAMALKGSDGPDIRAQALAMGAQQLANPKTAQALAQLDALADRVEVFTAAADMGEQVARQAGLPCQVVYQPVQHQTEGEDTEAALRAILEHQPDMILFAGGDGTARLVFDVVGEQATVLGVPTGCKIHSGVFAVSPAAAGRVLSQVVGGQLVSVQRAEVRDIDETLFREGKVQARYYGELWVPLELRYMQSVKSGGKESDELVLDDIADYVAADIEEDDDCLFVIGSGSTTAHIMQRLGCDNTLLGVDIVQHGQLLDSDVTEQALFSLVSQQRSKLVITLIGGQGHILGRGNQQLSPRVVDAIGRDNIVLVATKTKLNALNGRPLLVDSGDPEFDQRMSGPIRIVCGYQDHVLYPVAGLED</sequence>
<gene>
    <name evidence="1" type="ORF">LJ739_10915</name>
</gene>
<dbReference type="RefSeq" id="WP_229160379.1">
    <property type="nucleotide sequence ID" value="NZ_JAJEWP010000002.1"/>
</dbReference>
<dbReference type="PANTHER" id="PTHR40697:SF2">
    <property type="entry name" value="ATP-NAD KINASE-RELATED"/>
    <property type="match status" value="1"/>
</dbReference>
<dbReference type="Pfam" id="PF01513">
    <property type="entry name" value="NAD_kinase"/>
    <property type="match status" value="1"/>
</dbReference>
<dbReference type="Gene3D" id="3.40.50.10330">
    <property type="entry name" value="Probable inorganic polyphosphate/atp-NAD kinase, domain 1"/>
    <property type="match status" value="1"/>
</dbReference>
<comment type="caution">
    <text evidence="1">The sequence shown here is derived from an EMBL/GenBank/DDBJ whole genome shotgun (WGS) entry which is preliminary data.</text>
</comment>
<proteinExistence type="predicted"/>
<accession>A0ABS8G8B3</accession>
<reference evidence="1 2" key="1">
    <citation type="submission" date="2021-10" db="EMBL/GenBank/DDBJ databases">
        <title>Draft genome of Aestuariibacter halophilus JC2043.</title>
        <authorList>
            <person name="Emsley S.A."/>
            <person name="Pfannmuller K.M."/>
            <person name="Ushijima B."/>
            <person name="Saw J.H."/>
            <person name="Videau P."/>
        </authorList>
    </citation>
    <scope>NUCLEOTIDE SEQUENCE [LARGE SCALE GENOMIC DNA]</scope>
    <source>
        <strain evidence="1 2">JC2043</strain>
    </source>
</reference>